<reference evidence="15 16" key="1">
    <citation type="journal article" date="2017" name="Nature">
        <title>The Apostasia genome and the evolution of orchids.</title>
        <authorList>
            <person name="Zhang G.Q."/>
            <person name="Liu K.W."/>
            <person name="Li Z."/>
            <person name="Lohaus R."/>
            <person name="Hsiao Y.Y."/>
            <person name="Niu S.C."/>
            <person name="Wang J.Y."/>
            <person name="Lin Y.C."/>
            <person name="Xu Q."/>
            <person name="Chen L.J."/>
            <person name="Yoshida K."/>
            <person name="Fujiwara S."/>
            <person name="Wang Z.W."/>
            <person name="Zhang Y.Q."/>
            <person name="Mitsuda N."/>
            <person name="Wang M."/>
            <person name="Liu G.H."/>
            <person name="Pecoraro L."/>
            <person name="Huang H.X."/>
            <person name="Xiao X.J."/>
            <person name="Lin M."/>
            <person name="Wu X.Y."/>
            <person name="Wu W.L."/>
            <person name="Chen Y.Y."/>
            <person name="Chang S.B."/>
            <person name="Sakamoto S."/>
            <person name="Ohme-Takagi M."/>
            <person name="Yagi M."/>
            <person name="Zeng S.J."/>
            <person name="Shen C.Y."/>
            <person name="Yeh C.M."/>
            <person name="Luo Y.B."/>
            <person name="Tsai W.C."/>
            <person name="Van de Peer Y."/>
            <person name="Liu Z.J."/>
        </authorList>
    </citation>
    <scope>NUCLEOTIDE SEQUENCE [LARGE SCALE GENOMIC DNA]</scope>
    <source>
        <strain evidence="16">cv. Shenzhen</strain>
        <tissue evidence="15">Stem</tissue>
    </source>
</reference>
<comment type="subcellular location">
    <subcellularLocation>
        <location evidence="2">Chromosome</location>
    </subcellularLocation>
    <subcellularLocation>
        <location evidence="1">Nucleus</location>
    </subcellularLocation>
</comment>
<evidence type="ECO:0000256" key="6">
    <source>
        <dbReference type="ARBA" id="ARBA00022691"/>
    </source>
</evidence>
<dbReference type="InterPro" id="IPR046341">
    <property type="entry name" value="SET_dom_sf"/>
</dbReference>
<dbReference type="EMBL" id="KZ451885">
    <property type="protein sequence ID" value="PKA66785.1"/>
    <property type="molecule type" value="Genomic_DNA"/>
</dbReference>
<feature type="compositionally biased region" description="Polar residues" evidence="11">
    <location>
        <begin position="187"/>
        <end position="206"/>
    </location>
</feature>
<dbReference type="SMART" id="SM00570">
    <property type="entry name" value="AWS"/>
    <property type="match status" value="1"/>
</dbReference>
<dbReference type="AlphaFoldDB" id="A0A2I0BG62"/>
<feature type="domain" description="CW-type" evidence="13">
    <location>
        <begin position="948"/>
        <end position="1000"/>
    </location>
</feature>
<sequence length="1221" mass="134087">MDGGKSRGCNTSPVMDNASSLIACDGKYNDFHTSVDVKLGPPFFPCAPCVNTIPGMVERRIHASELAKLVGEPDAIVNETNEISVEDGAGKMVAKEEHIAFPGLSPLRGDVVGSSSSIGIGLEAEYASGAFDHGRDSSDCEKSLFVSSRFFVDSLVDSDGDLAKKRCGFCCPTISSERLVISRNSHKNQAQGSNHSSPVGESQSLNFDRCSENESCPETIIKGDSQQPCSQIGQGLTLQYVRKQKQARQKVSCTSLHENDINHQELTEEESFPQADHEVSCSAQGSNSEPTYFSATERFISENPSHSSTLACCSSGVPETDIMKSNFDASKGSSTCCSSSICCEEAERVNVALKKPVFLSVIKRSNPKRAASLRGSLPIANSNELTIIRKGRRKCRRKGRREEITSTLSLVVINMFSEVKRKRRSSQRQARLSAWGNVEELFNIIKQYNESERNDSEPSVFEKRGSKKVKSGGNRRKRNPALKSENSQFSSIKKASSSSKTVAPILFDAKASFKKNIGHLMPASDGHTSLGFSDSKFQFGQNLAEKCCGTSFRSIQRYGQRGDKDLNSTLTQETSADTHQFDFHGVLSQFDPRHVAATIDAKLFFDSGTSPDSDVYNPPANVQSLSPEGSTAIKQDGGLDQKVIIEESKTEDGLLCSAVAYAGPVAESSSVLEKEIQVCESSSRRNSKSSQKGGKLKSGKKDGLMSKRIFPFSYHLSVEGRLDFLKKHNEVRKALVSSNCCQKDQPASRGVKCSKSVRKKYRRGSKSETIPLNSSLPSWDDLNCSGQFLEVQTNTGASTITLENVSNEQSGAIVTFGDVEGCQIPTSADIKGCLISRSSKMSLNKGKSSRAHSANNKKKFSHLQTGKVRKSDNTKKAEPFFEENSSLVLSQEINSKLSVSGGELSADVGESTGISTVLKDASDCVATSVSSELSAREIYSSLLERPLLSSKKAWALCDDCQKWRCVPDELVHVIEKNRWTCRDNVDEAFADCAIPQEKTDEEINIDLGISDEYCFAGQPSYLQIEPQRTAARRTTWGLIKSNLYRHRNRRTQTIDEVMVCHCKPSHDGSLGCADECLNRVLNIECVKGTCPCGDLCSNQQFQKRKYAKFKWIHCGKKGYGLQLEEDVRQGQFLIEYVGEVLDIPAYEARLSDYASRGQKHFYFMTLNGGEVIDACGKGNLGRFINHSCDPNCRTEKWMVKGEVCIGLFAIRDIKKVTCLSC</sequence>
<dbReference type="GO" id="GO:0005634">
    <property type="term" value="C:nucleus"/>
    <property type="evidence" value="ECO:0007669"/>
    <property type="project" value="UniProtKB-SubCell"/>
</dbReference>
<keyword evidence="6" id="KW-0949">S-adenosyl-L-methionine</keyword>
<evidence type="ECO:0000256" key="4">
    <source>
        <dbReference type="ARBA" id="ARBA00022603"/>
    </source>
</evidence>
<dbReference type="Pfam" id="PF00856">
    <property type="entry name" value="SET"/>
    <property type="match status" value="1"/>
</dbReference>
<dbReference type="InterPro" id="IPR050777">
    <property type="entry name" value="SET2_Histone-Lys_MeTrsfase"/>
</dbReference>
<evidence type="ECO:0000259" key="12">
    <source>
        <dbReference type="PROSITE" id="PS50280"/>
    </source>
</evidence>
<dbReference type="STRING" id="1088818.A0A2I0BG62"/>
<dbReference type="EC" id="2.1.1.43" evidence="15"/>
<evidence type="ECO:0000256" key="8">
    <source>
        <dbReference type="ARBA" id="ARBA00022771"/>
    </source>
</evidence>
<evidence type="ECO:0000256" key="5">
    <source>
        <dbReference type="ARBA" id="ARBA00022679"/>
    </source>
</evidence>
<evidence type="ECO:0000259" key="14">
    <source>
        <dbReference type="PROSITE" id="PS51215"/>
    </source>
</evidence>
<evidence type="ECO:0000256" key="7">
    <source>
        <dbReference type="ARBA" id="ARBA00022723"/>
    </source>
</evidence>
<dbReference type="Gene3D" id="2.170.270.10">
    <property type="entry name" value="SET domain"/>
    <property type="match status" value="1"/>
</dbReference>
<feature type="compositionally biased region" description="Basic residues" evidence="11">
    <location>
        <begin position="465"/>
        <end position="480"/>
    </location>
</feature>
<dbReference type="Proteomes" id="UP000236161">
    <property type="component" value="Unassembled WGS sequence"/>
</dbReference>
<gene>
    <name evidence="15" type="primary">ASHH2</name>
    <name evidence="15" type="ORF">AXF42_Ash003441</name>
</gene>
<dbReference type="InterPro" id="IPR006560">
    <property type="entry name" value="AWS_dom"/>
</dbReference>
<dbReference type="InterPro" id="IPR001214">
    <property type="entry name" value="SET_dom"/>
</dbReference>
<dbReference type="PROSITE" id="PS51050">
    <property type="entry name" value="ZF_CW"/>
    <property type="match status" value="1"/>
</dbReference>
<organism evidence="15 16">
    <name type="scientific">Apostasia shenzhenica</name>
    <dbReference type="NCBI Taxonomy" id="1088818"/>
    <lineage>
        <taxon>Eukaryota</taxon>
        <taxon>Viridiplantae</taxon>
        <taxon>Streptophyta</taxon>
        <taxon>Embryophyta</taxon>
        <taxon>Tracheophyta</taxon>
        <taxon>Spermatophyta</taxon>
        <taxon>Magnoliopsida</taxon>
        <taxon>Liliopsida</taxon>
        <taxon>Asparagales</taxon>
        <taxon>Orchidaceae</taxon>
        <taxon>Apostasioideae</taxon>
        <taxon>Apostasia</taxon>
    </lineage>
</organism>
<evidence type="ECO:0000256" key="1">
    <source>
        <dbReference type="ARBA" id="ARBA00004123"/>
    </source>
</evidence>
<protein>
    <submittedName>
        <fullName evidence="15">Histone-lysine N-methyltransferase ASHH2</fullName>
        <ecNumber evidence="15">2.1.1.43</ecNumber>
    </submittedName>
</protein>
<evidence type="ECO:0000313" key="15">
    <source>
        <dbReference type="EMBL" id="PKA66785.1"/>
    </source>
</evidence>
<feature type="domain" description="AWS" evidence="14">
    <location>
        <begin position="1055"/>
        <end position="1105"/>
    </location>
</feature>
<feature type="region of interest" description="Disordered" evidence="11">
    <location>
        <begin position="184"/>
        <end position="210"/>
    </location>
</feature>
<keyword evidence="5 15" id="KW-0808">Transferase</keyword>
<evidence type="ECO:0000256" key="2">
    <source>
        <dbReference type="ARBA" id="ARBA00004286"/>
    </source>
</evidence>
<keyword evidence="9" id="KW-0862">Zinc</keyword>
<dbReference type="GO" id="GO:0042054">
    <property type="term" value="F:histone methyltransferase activity"/>
    <property type="evidence" value="ECO:0007669"/>
    <property type="project" value="InterPro"/>
</dbReference>
<dbReference type="PANTHER" id="PTHR22884">
    <property type="entry name" value="SET DOMAIN PROTEINS"/>
    <property type="match status" value="1"/>
</dbReference>
<keyword evidence="10" id="KW-0539">Nucleus</keyword>
<dbReference type="PROSITE" id="PS51215">
    <property type="entry name" value="AWS"/>
    <property type="match status" value="1"/>
</dbReference>
<dbReference type="PROSITE" id="PS50280">
    <property type="entry name" value="SET"/>
    <property type="match status" value="1"/>
</dbReference>
<dbReference type="GO" id="GO:0005694">
    <property type="term" value="C:chromosome"/>
    <property type="evidence" value="ECO:0007669"/>
    <property type="project" value="UniProtKB-SubCell"/>
</dbReference>
<dbReference type="Gene3D" id="3.30.40.100">
    <property type="match status" value="1"/>
</dbReference>
<dbReference type="GO" id="GO:0008270">
    <property type="term" value="F:zinc ion binding"/>
    <property type="evidence" value="ECO:0007669"/>
    <property type="project" value="UniProtKB-KW"/>
</dbReference>
<keyword evidence="8" id="KW-0863">Zinc-finger</keyword>
<feature type="region of interest" description="Disordered" evidence="11">
    <location>
        <begin position="682"/>
        <end position="702"/>
    </location>
</feature>
<evidence type="ECO:0000256" key="9">
    <source>
        <dbReference type="ARBA" id="ARBA00022833"/>
    </source>
</evidence>
<keyword evidence="4 15" id="KW-0489">Methyltransferase</keyword>
<evidence type="ECO:0000313" key="16">
    <source>
        <dbReference type="Proteomes" id="UP000236161"/>
    </source>
</evidence>
<dbReference type="SUPFAM" id="SSF82199">
    <property type="entry name" value="SET domain"/>
    <property type="match status" value="1"/>
</dbReference>
<evidence type="ECO:0000256" key="10">
    <source>
        <dbReference type="ARBA" id="ARBA00023242"/>
    </source>
</evidence>
<keyword evidence="3" id="KW-0158">Chromosome</keyword>
<proteinExistence type="predicted"/>
<feature type="region of interest" description="Disordered" evidence="11">
    <location>
        <begin position="453"/>
        <end position="495"/>
    </location>
</feature>
<feature type="compositionally biased region" description="Basic residues" evidence="11">
    <location>
        <begin position="847"/>
        <end position="861"/>
    </location>
</feature>
<dbReference type="OrthoDB" id="422362at2759"/>
<evidence type="ECO:0000256" key="3">
    <source>
        <dbReference type="ARBA" id="ARBA00022454"/>
    </source>
</evidence>
<dbReference type="InterPro" id="IPR011124">
    <property type="entry name" value="Znf_CW"/>
</dbReference>
<evidence type="ECO:0000259" key="13">
    <source>
        <dbReference type="PROSITE" id="PS51050"/>
    </source>
</evidence>
<accession>A0A2I0BG62</accession>
<dbReference type="Pfam" id="PF17907">
    <property type="entry name" value="AWS"/>
    <property type="match status" value="1"/>
</dbReference>
<dbReference type="Pfam" id="PF07496">
    <property type="entry name" value="zf-CW"/>
    <property type="match status" value="1"/>
</dbReference>
<feature type="region of interest" description="Disordered" evidence="11">
    <location>
        <begin position="841"/>
        <end position="875"/>
    </location>
</feature>
<feature type="region of interest" description="Disordered" evidence="11">
    <location>
        <begin position="615"/>
        <end position="634"/>
    </location>
</feature>
<evidence type="ECO:0000256" key="11">
    <source>
        <dbReference type="SAM" id="MobiDB-lite"/>
    </source>
</evidence>
<dbReference type="GO" id="GO:0032259">
    <property type="term" value="P:methylation"/>
    <property type="evidence" value="ECO:0007669"/>
    <property type="project" value="UniProtKB-KW"/>
</dbReference>
<feature type="compositionally biased region" description="Basic and acidic residues" evidence="11">
    <location>
        <begin position="453"/>
        <end position="464"/>
    </location>
</feature>
<feature type="compositionally biased region" description="Polar residues" evidence="11">
    <location>
        <begin position="620"/>
        <end position="633"/>
    </location>
</feature>
<feature type="domain" description="SET" evidence="12">
    <location>
        <begin position="1099"/>
        <end position="1221"/>
    </location>
</feature>
<name>A0A2I0BG62_9ASPA</name>
<keyword evidence="7" id="KW-0479">Metal-binding</keyword>
<dbReference type="SMART" id="SM00317">
    <property type="entry name" value="SET"/>
    <property type="match status" value="1"/>
</dbReference>
<keyword evidence="16" id="KW-1185">Reference proteome</keyword>